<dbReference type="SMART" id="SM00564">
    <property type="entry name" value="PQQ"/>
    <property type="match status" value="3"/>
</dbReference>
<evidence type="ECO:0000313" key="3">
    <source>
        <dbReference type="EMBL" id="MDR7278279.1"/>
    </source>
</evidence>
<dbReference type="EMBL" id="JAVDYB010000001">
    <property type="protein sequence ID" value="MDR7278279.1"/>
    <property type="molecule type" value="Genomic_DNA"/>
</dbReference>
<name>A0AAE4CCR4_9ACTN</name>
<evidence type="ECO:0000256" key="1">
    <source>
        <dbReference type="SAM" id="SignalP"/>
    </source>
</evidence>
<dbReference type="PANTHER" id="PTHR34512:SF30">
    <property type="entry name" value="OUTER MEMBRANE PROTEIN ASSEMBLY FACTOR BAMB"/>
    <property type="match status" value="1"/>
</dbReference>
<evidence type="ECO:0000259" key="2">
    <source>
        <dbReference type="Pfam" id="PF13360"/>
    </source>
</evidence>
<accession>A0AAE4CCR4</accession>
<feature type="signal peptide" evidence="1">
    <location>
        <begin position="1"/>
        <end position="24"/>
    </location>
</feature>
<dbReference type="PANTHER" id="PTHR34512">
    <property type="entry name" value="CELL SURFACE PROTEIN"/>
    <property type="match status" value="1"/>
</dbReference>
<dbReference type="RefSeq" id="WP_310371092.1">
    <property type="nucleotide sequence ID" value="NZ_JAVDYB010000001.1"/>
</dbReference>
<dbReference type="Proteomes" id="UP001183643">
    <property type="component" value="Unassembled WGS sequence"/>
</dbReference>
<organism evidence="3 4">
    <name type="scientific">Catenuloplanes atrovinosus</name>
    <dbReference type="NCBI Taxonomy" id="137266"/>
    <lineage>
        <taxon>Bacteria</taxon>
        <taxon>Bacillati</taxon>
        <taxon>Actinomycetota</taxon>
        <taxon>Actinomycetes</taxon>
        <taxon>Micromonosporales</taxon>
        <taxon>Micromonosporaceae</taxon>
        <taxon>Catenuloplanes</taxon>
    </lineage>
</organism>
<keyword evidence="4" id="KW-1185">Reference proteome</keyword>
<sequence>MTRTLLTTTAAVLLTALAAGPVQAAPVDPMLVPPVPGTDGPTPARAARLAEAWTATDAAPAGDPLHVAGSVYHGARDGDLIRLVRRDAATGARLPFAAPGLPGPELGGPVTDGRSILTITTADGVVRAHDLGGRTRWTATLAGDRPAAWVLPAGDLVLAASGRDCGRYEGDVCERTVLHAFRAETGARAWTRTLTGGAPVAAAAGGRIAVRTLQDRDELYGDDIIPPGQEPAPVVDDSPALVTQLSLANRRLWQREVRGGGDLAADPHAVLVAGDRLCAHGARDGRRLWCAPATHRYHDLTAAGGRLYAGADDLTVPDDHRIAAFDVRTGRRLWTAPGAYPYGPIVAGNGVVWLQSNPDTPVTHLLALRARDGRELRRLPLAEYSTGPVALGHHHVFLIKGGAAVAAYR</sequence>
<proteinExistence type="predicted"/>
<keyword evidence="1" id="KW-0732">Signal</keyword>
<dbReference type="InterPro" id="IPR011047">
    <property type="entry name" value="Quinoprotein_ADH-like_sf"/>
</dbReference>
<dbReference type="InterPro" id="IPR002372">
    <property type="entry name" value="PQQ_rpt_dom"/>
</dbReference>
<evidence type="ECO:0000313" key="4">
    <source>
        <dbReference type="Proteomes" id="UP001183643"/>
    </source>
</evidence>
<dbReference type="AlphaFoldDB" id="A0AAE4CCR4"/>
<dbReference type="InterPro" id="IPR018391">
    <property type="entry name" value="PQQ_b-propeller_rpt"/>
</dbReference>
<reference evidence="3" key="1">
    <citation type="submission" date="2023-07" db="EMBL/GenBank/DDBJ databases">
        <title>Sequencing the genomes of 1000 actinobacteria strains.</title>
        <authorList>
            <person name="Klenk H.-P."/>
        </authorList>
    </citation>
    <scope>NUCLEOTIDE SEQUENCE</scope>
    <source>
        <strain evidence="3">DSM 44707</strain>
    </source>
</reference>
<feature type="chain" id="PRO_5042278284" evidence="1">
    <location>
        <begin position="25"/>
        <end position="409"/>
    </location>
</feature>
<feature type="domain" description="Pyrrolo-quinoline quinone repeat" evidence="2">
    <location>
        <begin position="243"/>
        <end position="383"/>
    </location>
</feature>
<dbReference type="SUPFAM" id="SSF50998">
    <property type="entry name" value="Quinoprotein alcohol dehydrogenase-like"/>
    <property type="match status" value="1"/>
</dbReference>
<dbReference type="Gene3D" id="2.130.10.10">
    <property type="entry name" value="YVTN repeat-like/Quinoprotein amine dehydrogenase"/>
    <property type="match status" value="2"/>
</dbReference>
<dbReference type="InterPro" id="IPR015943">
    <property type="entry name" value="WD40/YVTN_repeat-like_dom_sf"/>
</dbReference>
<dbReference type="Pfam" id="PF13360">
    <property type="entry name" value="PQQ_2"/>
    <property type="match status" value="1"/>
</dbReference>
<comment type="caution">
    <text evidence="3">The sequence shown here is derived from an EMBL/GenBank/DDBJ whole genome shotgun (WGS) entry which is preliminary data.</text>
</comment>
<gene>
    <name evidence="3" type="ORF">J2S41_005057</name>
</gene>
<protein>
    <submittedName>
        <fullName evidence="3">Outer membrane protein assembly factor BamB</fullName>
    </submittedName>
</protein>